<organism evidence="4 5">
    <name type="scientific">Streptomyces humidus</name>
    <dbReference type="NCBI Taxonomy" id="52259"/>
    <lineage>
        <taxon>Bacteria</taxon>
        <taxon>Bacillati</taxon>
        <taxon>Actinomycetota</taxon>
        <taxon>Actinomycetes</taxon>
        <taxon>Kitasatosporales</taxon>
        <taxon>Streptomycetaceae</taxon>
        <taxon>Streptomyces</taxon>
    </lineage>
</organism>
<reference evidence="4" key="1">
    <citation type="journal article" date="2014" name="Int. J. Syst. Evol. Microbiol.">
        <title>Complete genome sequence of Corynebacterium casei LMG S-19264T (=DSM 44701T), isolated from a smear-ripened cheese.</title>
        <authorList>
            <consortium name="US DOE Joint Genome Institute (JGI-PGF)"/>
            <person name="Walter F."/>
            <person name="Albersmeier A."/>
            <person name="Kalinowski J."/>
            <person name="Ruckert C."/>
        </authorList>
    </citation>
    <scope>NUCLEOTIDE SEQUENCE</scope>
    <source>
        <strain evidence="4">JCM 4386</strain>
    </source>
</reference>
<sequence>MHGEQALVARVADRLWEARDSLIANLMRLTRDQISVLQHDAAARSLLEASITENVVAGLNFLRQGIDAAYVEAPTAALTYARILAQRDVSLSALLRAYRMGYSQALELAFSVLDDIPAETRVPTVVAVVQRTAEFVDQVTEQVGRAYELERDRWVASRSGVRQQWVNELLGDGPADRGAAERALRYPLDAVHLACVLWPAGRMTPFDLVPAVEEARAHLVSVLRARSSLVVPTDEREARLWFALPEGDPVALDALAPPPRTPLHAAVGRPGADLAGFRASARQAARVKEIAVMRLGPTEANGAGGHRPVGPRWVRYDDLAPVALMAGDVDAAREFAVTTLGRLAEGGARKRHAARNPPDVPHPPPQPRGHGRGDEPAPELDPVPGAAGDGAAAGRGPQPGGRLQRPRGAPGRALARRPGAGLTAVSRRRTGGRRLVRMPRRKRCPKTASPLAAGRVRIRS</sequence>
<feature type="domain" description="RsbT co-antagonist protein RsbRD N-terminal" evidence="2">
    <location>
        <begin position="20"/>
        <end position="159"/>
    </location>
</feature>
<dbReference type="Pfam" id="PF14361">
    <property type="entry name" value="RsbRD_N"/>
    <property type="match status" value="1"/>
</dbReference>
<dbReference type="Proteomes" id="UP000606194">
    <property type="component" value="Unassembled WGS sequence"/>
</dbReference>
<dbReference type="EMBL" id="BMTL01000036">
    <property type="protein sequence ID" value="GGS19307.1"/>
    <property type="molecule type" value="Genomic_DNA"/>
</dbReference>
<name>A0A918G5Y9_9ACTN</name>
<evidence type="ECO:0000259" key="3">
    <source>
        <dbReference type="Pfam" id="PF17853"/>
    </source>
</evidence>
<feature type="compositionally biased region" description="Pro residues" evidence="1">
    <location>
        <begin position="358"/>
        <end position="367"/>
    </location>
</feature>
<dbReference type="InterPro" id="IPR025751">
    <property type="entry name" value="RsbRD_N_dom"/>
</dbReference>
<keyword evidence="5" id="KW-1185">Reference proteome</keyword>
<evidence type="ECO:0000256" key="1">
    <source>
        <dbReference type="SAM" id="MobiDB-lite"/>
    </source>
</evidence>
<reference evidence="4" key="2">
    <citation type="submission" date="2020-09" db="EMBL/GenBank/DDBJ databases">
        <authorList>
            <person name="Sun Q."/>
            <person name="Ohkuma M."/>
        </authorList>
    </citation>
    <scope>NUCLEOTIDE SEQUENCE</scope>
    <source>
        <strain evidence="4">JCM 4386</strain>
    </source>
</reference>
<comment type="caution">
    <text evidence="4">The sequence shown here is derived from an EMBL/GenBank/DDBJ whole genome shotgun (WGS) entry which is preliminary data.</text>
</comment>
<gene>
    <name evidence="4" type="ORF">GCM10010269_67920</name>
</gene>
<feature type="domain" description="CdaR GGDEF-like" evidence="3">
    <location>
        <begin position="179"/>
        <end position="287"/>
    </location>
</feature>
<accession>A0A918G5Y9</accession>
<protein>
    <recommendedName>
        <fullName evidence="6">PucR family transcriptional regulator</fullName>
    </recommendedName>
</protein>
<dbReference type="Pfam" id="PF17853">
    <property type="entry name" value="GGDEF_2"/>
    <property type="match status" value="1"/>
</dbReference>
<dbReference type="AlphaFoldDB" id="A0A918G5Y9"/>
<proteinExistence type="predicted"/>
<feature type="compositionally biased region" description="Low complexity" evidence="1">
    <location>
        <begin position="400"/>
        <end position="422"/>
    </location>
</feature>
<evidence type="ECO:0000259" key="2">
    <source>
        <dbReference type="Pfam" id="PF14361"/>
    </source>
</evidence>
<feature type="compositionally biased region" description="Gly residues" evidence="1">
    <location>
        <begin position="387"/>
        <end position="399"/>
    </location>
</feature>
<feature type="compositionally biased region" description="Basic residues" evidence="1">
    <location>
        <begin position="426"/>
        <end position="445"/>
    </location>
</feature>
<feature type="region of interest" description="Disordered" evidence="1">
    <location>
        <begin position="346"/>
        <end position="460"/>
    </location>
</feature>
<evidence type="ECO:0008006" key="6">
    <source>
        <dbReference type="Google" id="ProtNLM"/>
    </source>
</evidence>
<evidence type="ECO:0000313" key="4">
    <source>
        <dbReference type="EMBL" id="GGS19307.1"/>
    </source>
</evidence>
<evidence type="ECO:0000313" key="5">
    <source>
        <dbReference type="Proteomes" id="UP000606194"/>
    </source>
</evidence>
<dbReference type="InterPro" id="IPR041522">
    <property type="entry name" value="CdaR_GGDEF"/>
</dbReference>